<reference evidence="7 8" key="1">
    <citation type="journal article" date="2019" name="Int. J. Syst. Evol. Microbiol.">
        <title>The Global Catalogue of Microorganisms (GCM) 10K type strain sequencing project: providing services to taxonomists for standard genome sequencing and annotation.</title>
        <authorList>
            <consortium name="The Broad Institute Genomics Platform"/>
            <consortium name="The Broad Institute Genome Sequencing Center for Infectious Disease"/>
            <person name="Wu L."/>
            <person name="Ma J."/>
        </authorList>
    </citation>
    <scope>NUCLEOTIDE SEQUENCE [LARGE SCALE GENOMIC DNA]</scope>
    <source>
        <strain evidence="7 8">JCM 14306</strain>
    </source>
</reference>
<evidence type="ECO:0000256" key="1">
    <source>
        <dbReference type="ARBA" id="ARBA00001947"/>
    </source>
</evidence>
<organism evidence="7 8">
    <name type="scientific">Kribbella alba</name>
    <dbReference type="NCBI Taxonomy" id="190197"/>
    <lineage>
        <taxon>Bacteria</taxon>
        <taxon>Bacillati</taxon>
        <taxon>Actinomycetota</taxon>
        <taxon>Actinomycetes</taxon>
        <taxon>Propionibacteriales</taxon>
        <taxon>Kribbellaceae</taxon>
        <taxon>Kribbella</taxon>
    </lineage>
</organism>
<evidence type="ECO:0000256" key="2">
    <source>
        <dbReference type="ARBA" id="ARBA00006247"/>
    </source>
</evidence>
<evidence type="ECO:0000256" key="4">
    <source>
        <dbReference type="ARBA" id="ARBA00022801"/>
    </source>
</evidence>
<gene>
    <name evidence="7" type="ORF">GCM10009744_10230</name>
</gene>
<proteinExistence type="inferred from homology"/>
<dbReference type="EMBL" id="BAAANE010000003">
    <property type="protein sequence ID" value="GAA1624630.1"/>
    <property type="molecule type" value="Genomic_DNA"/>
</dbReference>
<evidence type="ECO:0000256" key="5">
    <source>
        <dbReference type="ARBA" id="ARBA00022833"/>
    </source>
</evidence>
<comment type="caution">
    <text evidence="7">The sequence shown here is derived from an EMBL/GenBank/DDBJ whole genome shotgun (WGS) entry which is preliminary data.</text>
</comment>
<dbReference type="PANTHER" id="PTHR43808:SF8">
    <property type="entry name" value="PEPTIDASE M20 DIMERISATION DOMAIN-CONTAINING PROTEIN"/>
    <property type="match status" value="1"/>
</dbReference>
<dbReference type="SUPFAM" id="SSF53187">
    <property type="entry name" value="Zn-dependent exopeptidases"/>
    <property type="match status" value="1"/>
</dbReference>
<dbReference type="SUPFAM" id="SSF55031">
    <property type="entry name" value="Bacterial exopeptidase dimerisation domain"/>
    <property type="match status" value="1"/>
</dbReference>
<evidence type="ECO:0000313" key="7">
    <source>
        <dbReference type="EMBL" id="GAA1624630.1"/>
    </source>
</evidence>
<keyword evidence="3" id="KW-0479">Metal-binding</keyword>
<dbReference type="Gene3D" id="3.40.630.10">
    <property type="entry name" value="Zn peptidases"/>
    <property type="match status" value="1"/>
</dbReference>
<evidence type="ECO:0000313" key="8">
    <source>
        <dbReference type="Proteomes" id="UP001501319"/>
    </source>
</evidence>
<comment type="similarity">
    <text evidence="2">Belongs to the peptidase M20A family.</text>
</comment>
<dbReference type="Pfam" id="PF07687">
    <property type="entry name" value="M20_dimer"/>
    <property type="match status" value="1"/>
</dbReference>
<comment type="cofactor">
    <cofactor evidence="1">
        <name>Zn(2+)</name>
        <dbReference type="ChEBI" id="CHEBI:29105"/>
    </cofactor>
</comment>
<name>A0ABN2F049_9ACTN</name>
<sequence>MTISDDVAARLAAAADDGSAIDVLRGAVSVPSVTGEEEAVAHWAAEQLRRVTTEVHVDSFAPGRANTWARWSVGDPTNRRGLVLASHLDTVHVRGWEEHWAGTERESPFAAPVIDGAVWGRGTADCKAGVAVAIAALQQLHRAGLAPVAPVTALFLADEESGEEGSGTSDGVRRAIAVARDGDQEISADLVIYGEPTTMQVFTSHMGFFITDVTLTGKAAYFGTPELGVDALRPADEVLRALWAYGDDLSTRPADPLIGAPSLLVTGMSGGGYIAVPGECRISLIRKLTPDEDLDAARAELEDVIRGAVTDERIEVGTSYPATRDHAVGGSALVTDPKLDVVAHLQATVKEFLPDRGDIAAGPYWSEGPFFERDLGIPTVYLAPGDISHCHTFDEHVPVDEYLAAVAVYVRFIAEHCGVRDLDDGTGR</sequence>
<protein>
    <submittedName>
        <fullName evidence="7">M20 family metallopeptidase</fullName>
    </submittedName>
</protein>
<dbReference type="RefSeq" id="WP_344109293.1">
    <property type="nucleotide sequence ID" value="NZ_BAAANE010000003.1"/>
</dbReference>
<dbReference type="Proteomes" id="UP001501319">
    <property type="component" value="Unassembled WGS sequence"/>
</dbReference>
<keyword evidence="5" id="KW-0862">Zinc</keyword>
<keyword evidence="8" id="KW-1185">Reference proteome</keyword>
<evidence type="ECO:0000256" key="3">
    <source>
        <dbReference type="ARBA" id="ARBA00022723"/>
    </source>
</evidence>
<evidence type="ECO:0000259" key="6">
    <source>
        <dbReference type="Pfam" id="PF07687"/>
    </source>
</evidence>
<feature type="domain" description="Peptidase M20 dimerisation" evidence="6">
    <location>
        <begin position="210"/>
        <end position="306"/>
    </location>
</feature>
<accession>A0ABN2F049</accession>
<dbReference type="InterPro" id="IPR050072">
    <property type="entry name" value="Peptidase_M20A"/>
</dbReference>
<dbReference type="PANTHER" id="PTHR43808">
    <property type="entry name" value="ACETYLORNITHINE DEACETYLASE"/>
    <property type="match status" value="1"/>
</dbReference>
<dbReference type="Gene3D" id="3.30.70.360">
    <property type="match status" value="1"/>
</dbReference>
<dbReference type="InterPro" id="IPR036264">
    <property type="entry name" value="Bact_exopeptidase_dim_dom"/>
</dbReference>
<dbReference type="Pfam" id="PF01546">
    <property type="entry name" value="Peptidase_M20"/>
    <property type="match status" value="1"/>
</dbReference>
<keyword evidence="4" id="KW-0378">Hydrolase</keyword>
<dbReference type="InterPro" id="IPR002933">
    <property type="entry name" value="Peptidase_M20"/>
</dbReference>
<dbReference type="InterPro" id="IPR011650">
    <property type="entry name" value="Peptidase_M20_dimer"/>
</dbReference>